<dbReference type="OrthoDB" id="5488206at2"/>
<dbReference type="RefSeq" id="WP_143140520.1">
    <property type="nucleotide sequence ID" value="NZ_FOMX01000008.1"/>
</dbReference>
<evidence type="ECO:0000256" key="1">
    <source>
        <dbReference type="SAM" id="MobiDB-lite"/>
    </source>
</evidence>
<organism evidence="2 3">
    <name type="scientific">Nannocystis exedens</name>
    <dbReference type="NCBI Taxonomy" id="54"/>
    <lineage>
        <taxon>Bacteria</taxon>
        <taxon>Pseudomonadati</taxon>
        <taxon>Myxococcota</taxon>
        <taxon>Polyangia</taxon>
        <taxon>Nannocystales</taxon>
        <taxon>Nannocystaceae</taxon>
        <taxon>Nannocystis</taxon>
    </lineage>
</organism>
<dbReference type="NCBIfam" id="NF041621">
    <property type="entry name" value="MXAN_5187_C_dom"/>
    <property type="match status" value="1"/>
</dbReference>
<proteinExistence type="predicted"/>
<dbReference type="STRING" id="54.SAMN02745121_02959"/>
<name>A0A1I1XMK8_9BACT</name>
<dbReference type="AlphaFoldDB" id="A0A1I1XMK8"/>
<protein>
    <submittedName>
        <fullName evidence="2">Uncharacterized protein</fullName>
    </submittedName>
</protein>
<gene>
    <name evidence="2" type="ORF">SAMN02745121_02959</name>
</gene>
<dbReference type="EMBL" id="FOMX01000008">
    <property type="protein sequence ID" value="SFE08557.1"/>
    <property type="molecule type" value="Genomic_DNA"/>
</dbReference>
<keyword evidence="3" id="KW-1185">Reference proteome</keyword>
<dbReference type="InterPro" id="IPR048134">
    <property type="entry name" value="MXAN_5187-like"/>
</dbReference>
<sequence>MLLTKIWAAILACLATAFLAGMFLLSFGTAGGFTDADRAALKAKTEAGVVALEAAIQASPVARAPAILSDPYLKLALNPGQPGIGKVTPPSLADAFATAANSAVLSDNTQMTVGLFDKSGALLVYAGGGHDELVEAALLPNFVTAATDKEDQFSAALRGSLHVVRISKADEAGRRLVAIHPLDLGANSIFRRILGTQNPAALVRSGQPLENTLINPGNSGDALTKFATEHGKDAPGVGASDAFKVGEGLNARIGSIGRVPGPAGAGDDGAMLVVLSANTAAAGQKDLFTALGDAKANGLSGEHLAILLFVLAIGLALALYLPNLEAANPIRRLTAEFNAMRLGSQQQLFYDTYGTGPVAELAKAAHAYHEALRSSLAAGVAEEDGDPSGRASRRVPAVSPTRSHRKVGRTGAADRVDAPAVVATPGPAEDEAPTMAHPSVPSSSQPAAGRGPGFFTMPATKPLRSRETVIGNLMTMDNEAQGSGPEPAKDDAVREAYYQEVFEEFVKFKLENNEPIDNFTYEKFATKLRANTAELMKRPDVKDVQFSVYIKDGKVALKARVVRG</sequence>
<dbReference type="Proteomes" id="UP000199400">
    <property type="component" value="Unassembled WGS sequence"/>
</dbReference>
<accession>A0A1I1XMK8</accession>
<reference evidence="3" key="1">
    <citation type="submission" date="2016-10" db="EMBL/GenBank/DDBJ databases">
        <authorList>
            <person name="Varghese N."/>
            <person name="Submissions S."/>
        </authorList>
    </citation>
    <scope>NUCLEOTIDE SEQUENCE [LARGE SCALE GENOMIC DNA]</scope>
    <source>
        <strain evidence="3">ATCC 25963</strain>
    </source>
</reference>
<dbReference type="NCBIfam" id="NF041620">
    <property type="entry name" value="MXAN_5187_fam"/>
    <property type="match status" value="1"/>
</dbReference>
<evidence type="ECO:0000313" key="2">
    <source>
        <dbReference type="EMBL" id="SFE08557.1"/>
    </source>
</evidence>
<evidence type="ECO:0000313" key="3">
    <source>
        <dbReference type="Proteomes" id="UP000199400"/>
    </source>
</evidence>
<feature type="region of interest" description="Disordered" evidence="1">
    <location>
        <begin position="379"/>
        <end position="459"/>
    </location>
</feature>